<evidence type="ECO:0008006" key="3">
    <source>
        <dbReference type="Google" id="ProtNLM"/>
    </source>
</evidence>
<protein>
    <recommendedName>
        <fullName evidence="3">Acyl-CoA transferase</fullName>
    </recommendedName>
</protein>
<gene>
    <name evidence="1" type="ORF">RISW2_18835</name>
</gene>
<organism evidence="1 2">
    <name type="scientific">Roseivivax isoporae LMG 25204</name>
    <dbReference type="NCBI Taxonomy" id="1449351"/>
    <lineage>
        <taxon>Bacteria</taxon>
        <taxon>Pseudomonadati</taxon>
        <taxon>Pseudomonadota</taxon>
        <taxon>Alphaproteobacteria</taxon>
        <taxon>Rhodobacterales</taxon>
        <taxon>Roseobacteraceae</taxon>
        <taxon>Roseivivax</taxon>
    </lineage>
</organism>
<dbReference type="Proteomes" id="UP000023430">
    <property type="component" value="Unassembled WGS sequence"/>
</dbReference>
<reference evidence="1 2" key="1">
    <citation type="submission" date="2014-01" db="EMBL/GenBank/DDBJ databases">
        <title>Roseivivax isoporae LMG 25204 Genome Sequencing.</title>
        <authorList>
            <person name="Lai Q."/>
            <person name="Li G."/>
            <person name="Shao Z."/>
        </authorList>
    </citation>
    <scope>NUCLEOTIDE SEQUENCE [LARGE SCALE GENOMIC DNA]</scope>
    <source>
        <strain evidence="1 2">LMG 25204</strain>
    </source>
</reference>
<dbReference type="RefSeq" id="WP_043774714.1">
    <property type="nucleotide sequence ID" value="NZ_JAME01000051.1"/>
</dbReference>
<dbReference type="OrthoDB" id="7205837at2"/>
<proteinExistence type="predicted"/>
<comment type="caution">
    <text evidence="1">The sequence shown here is derived from an EMBL/GenBank/DDBJ whole genome shotgun (WGS) entry which is preliminary data.</text>
</comment>
<keyword evidence="2" id="KW-1185">Reference proteome</keyword>
<dbReference type="AlphaFoldDB" id="X7F280"/>
<dbReference type="STRING" id="1449351.RISW2_18835"/>
<accession>X7F280</accession>
<evidence type="ECO:0000313" key="1">
    <source>
        <dbReference type="EMBL" id="ETX26853.1"/>
    </source>
</evidence>
<sequence>MPTRHEAITRALVEALAPLAAEVHREADLPEIVPPESLVNVVPEDPEEIEQRLGTGVRDYARAYTLELVVQDPEPAARAAALDALVVAVATALHGQRFGGLVDFLRLSAPQDTDTVPMEGAASLTGAVVTVTAFYETPDNPMETF</sequence>
<evidence type="ECO:0000313" key="2">
    <source>
        <dbReference type="Proteomes" id="UP000023430"/>
    </source>
</evidence>
<name>X7F280_9RHOB</name>
<dbReference type="EMBL" id="JAME01000051">
    <property type="protein sequence ID" value="ETX26853.1"/>
    <property type="molecule type" value="Genomic_DNA"/>
</dbReference>